<protein>
    <submittedName>
        <fullName evidence="5">MG(2+) chelatase family protein</fullName>
    </submittedName>
</protein>
<dbReference type="PRINTS" id="PR01657">
    <property type="entry name" value="MCMFAMILY"/>
</dbReference>
<dbReference type="InterPro" id="IPR027417">
    <property type="entry name" value="P-loop_NTPase"/>
</dbReference>
<dbReference type="RefSeq" id="WP_046444672.1">
    <property type="nucleotide sequence ID" value="NZ_LAYJ01000131.1"/>
</dbReference>
<dbReference type="InterPro" id="IPR003593">
    <property type="entry name" value="AAA+_ATPase"/>
</dbReference>
<dbReference type="Gene3D" id="3.30.230.10">
    <property type="match status" value="1"/>
</dbReference>
<keyword evidence="3" id="KW-0067">ATP-binding</keyword>
<evidence type="ECO:0000256" key="3">
    <source>
        <dbReference type="ARBA" id="ARBA00022840"/>
    </source>
</evidence>
<organism evidence="5 6">
    <name type="scientific">Christensenella hongkongensis</name>
    <dbReference type="NCBI Taxonomy" id="270498"/>
    <lineage>
        <taxon>Bacteria</taxon>
        <taxon>Bacillati</taxon>
        <taxon>Bacillota</taxon>
        <taxon>Clostridia</taxon>
        <taxon>Christensenellales</taxon>
        <taxon>Christensenellaceae</taxon>
        <taxon>Christensenella</taxon>
    </lineage>
</organism>
<dbReference type="GO" id="GO:0005524">
    <property type="term" value="F:ATP binding"/>
    <property type="evidence" value="ECO:0007669"/>
    <property type="project" value="UniProtKB-KW"/>
</dbReference>
<dbReference type="SUPFAM" id="SSF54211">
    <property type="entry name" value="Ribosomal protein S5 domain 2-like"/>
    <property type="match status" value="1"/>
</dbReference>
<dbReference type="InterPro" id="IPR045006">
    <property type="entry name" value="CHLI-like"/>
</dbReference>
<evidence type="ECO:0000259" key="4">
    <source>
        <dbReference type="SMART" id="SM00382"/>
    </source>
</evidence>
<name>A0A0M2NB09_9FIRM</name>
<evidence type="ECO:0000256" key="1">
    <source>
        <dbReference type="ARBA" id="ARBA00006354"/>
    </source>
</evidence>
<evidence type="ECO:0000256" key="2">
    <source>
        <dbReference type="ARBA" id="ARBA00022741"/>
    </source>
</evidence>
<evidence type="ECO:0000313" key="6">
    <source>
        <dbReference type="Proteomes" id="UP000034076"/>
    </source>
</evidence>
<dbReference type="SUPFAM" id="SSF52540">
    <property type="entry name" value="P-loop containing nucleoside triphosphate hydrolases"/>
    <property type="match status" value="1"/>
</dbReference>
<dbReference type="PANTHER" id="PTHR32039:SF7">
    <property type="entry name" value="COMPETENCE PROTEIN COMM"/>
    <property type="match status" value="1"/>
</dbReference>
<evidence type="ECO:0000313" key="5">
    <source>
        <dbReference type="EMBL" id="KKI49669.1"/>
    </source>
</evidence>
<comment type="similarity">
    <text evidence="1">Belongs to the Mg-chelatase subunits D/I family. ComM subfamily.</text>
</comment>
<dbReference type="InterPro" id="IPR020568">
    <property type="entry name" value="Ribosomal_Su5_D2-typ_SF"/>
</dbReference>
<keyword evidence="2" id="KW-0547">Nucleotide-binding</keyword>
<keyword evidence="6" id="KW-1185">Reference proteome</keyword>
<dbReference type="STRING" id="270498.CHK_2891"/>
<dbReference type="PANTHER" id="PTHR32039">
    <property type="entry name" value="MAGNESIUM-CHELATASE SUBUNIT CHLI"/>
    <property type="match status" value="1"/>
</dbReference>
<sequence>MLAKVLSFGLKGIDGYPVLVETDVYNGLPSYELVGLPDTAIKESKERVRSAIKNSGFEYPAKKITINLAPADLKKEGPMYDLAIAVGLLAASGQVKSELLKYMVLFGELSLNGDVRAVNGILPMVIEARKRGFNLMVVPQENAQEASYIKDIRILPVKHLKQLAQILDKEETPEFYPGSQWRPPERGTKPDVDFADIRGQEKAKRAVEIAAAGGHNILLIGSPGSGKSMLAKAIPGILPDFTFDEALEVTKIHSIAGELQNNEKQILATRPFRSPHHTASAISITGGGSKSRPGEISLAHRGVLYFDELPEFRRDILEALRQPLEDGTISISRANMKVRYPADFMFVASMNPCPCGNFGSDVECRCTTNQISRYLSKISGPLLDRIDLHVEMGRVRYDQIQDHRVQESSETVRGRVNSARDRQVKRYQDVGKYCNAQLSSAQLGEYCAVDNDTQALLKSAFEKLNLSARSYTRVLSVARTIADLDGSKNVGPAHVAEAIQYRTLDRKYWGGMCD</sequence>
<dbReference type="InterPro" id="IPR000523">
    <property type="entry name" value="Mg_chelatse_chII-like_cat_dom"/>
</dbReference>
<dbReference type="InterPro" id="IPR004482">
    <property type="entry name" value="Mg_chelat-rel"/>
</dbReference>
<dbReference type="NCBIfam" id="TIGR00368">
    <property type="entry name" value="YifB family Mg chelatase-like AAA ATPase"/>
    <property type="match status" value="1"/>
</dbReference>
<comment type="caution">
    <text evidence="5">The sequence shown here is derived from an EMBL/GenBank/DDBJ whole genome shotgun (WGS) entry which is preliminary data.</text>
</comment>
<dbReference type="OrthoDB" id="9813147at2"/>
<dbReference type="Pfam" id="PF01078">
    <property type="entry name" value="Mg_chelatase"/>
    <property type="match status" value="1"/>
</dbReference>
<dbReference type="GO" id="GO:0003677">
    <property type="term" value="F:DNA binding"/>
    <property type="evidence" value="ECO:0007669"/>
    <property type="project" value="InterPro"/>
</dbReference>
<dbReference type="Gene3D" id="3.40.50.300">
    <property type="entry name" value="P-loop containing nucleotide triphosphate hydrolases"/>
    <property type="match status" value="1"/>
</dbReference>
<dbReference type="InterPro" id="IPR025158">
    <property type="entry name" value="Mg_chelat-rel_C"/>
</dbReference>
<dbReference type="AlphaFoldDB" id="A0A0M2NB09"/>
<dbReference type="Pfam" id="PF13335">
    <property type="entry name" value="Mg_chelatase_C"/>
    <property type="match status" value="1"/>
</dbReference>
<dbReference type="Proteomes" id="UP000034076">
    <property type="component" value="Unassembled WGS sequence"/>
</dbReference>
<feature type="domain" description="AAA+ ATPase" evidence="4">
    <location>
        <begin position="213"/>
        <end position="396"/>
    </location>
</feature>
<dbReference type="InterPro" id="IPR001208">
    <property type="entry name" value="MCM_dom"/>
</dbReference>
<dbReference type="InterPro" id="IPR014721">
    <property type="entry name" value="Ribsml_uS5_D2-typ_fold_subgr"/>
</dbReference>
<proteinExistence type="inferred from homology"/>
<dbReference type="Pfam" id="PF13541">
    <property type="entry name" value="ChlI"/>
    <property type="match status" value="1"/>
</dbReference>
<accession>A0A0M2NB09</accession>
<dbReference type="EMBL" id="LAYJ01000131">
    <property type="protein sequence ID" value="KKI49669.1"/>
    <property type="molecule type" value="Genomic_DNA"/>
</dbReference>
<dbReference type="PATRIC" id="fig|270498.16.peg.670"/>
<gene>
    <name evidence="5" type="ORF">CHK_2891</name>
</gene>
<dbReference type="SMART" id="SM00382">
    <property type="entry name" value="AAA"/>
    <property type="match status" value="1"/>
</dbReference>
<reference evidence="5 6" key="1">
    <citation type="submission" date="2015-04" db="EMBL/GenBank/DDBJ databases">
        <title>Draft genome sequence of bacteremic isolate Catabacter hongkongensis type strain HKU16T.</title>
        <authorList>
            <person name="Lau S.K."/>
            <person name="Teng J.L."/>
            <person name="Huang Y."/>
            <person name="Curreem S.O."/>
            <person name="Tsui S.K."/>
            <person name="Woo P.C."/>
        </authorList>
    </citation>
    <scope>NUCLEOTIDE SEQUENCE [LARGE SCALE GENOMIC DNA]</scope>
    <source>
        <strain evidence="5 6">HKU16</strain>
    </source>
</reference>